<reference evidence="2 3" key="1">
    <citation type="submission" date="2018-01" db="EMBL/GenBank/DDBJ databases">
        <title>G. obscuriglobus.</title>
        <authorList>
            <person name="Franke J."/>
            <person name="Blomberg W."/>
            <person name="Selmecki A."/>
        </authorList>
    </citation>
    <scope>NUCLEOTIDE SEQUENCE [LARGE SCALE GENOMIC DNA]</scope>
    <source>
        <strain evidence="2 3">DSM 5831</strain>
    </source>
</reference>
<dbReference type="RefSeq" id="WP_010049595.1">
    <property type="nucleotide sequence ID" value="NZ_CP025958.1"/>
</dbReference>
<evidence type="ECO:0000313" key="3">
    <source>
        <dbReference type="Proteomes" id="UP000245802"/>
    </source>
</evidence>
<gene>
    <name evidence="2" type="ORF">C1280_28800</name>
</gene>
<dbReference type="InterPro" id="IPR006311">
    <property type="entry name" value="TAT_signal"/>
</dbReference>
<organism evidence="2 3">
    <name type="scientific">Gemmata obscuriglobus</name>
    <dbReference type="NCBI Taxonomy" id="114"/>
    <lineage>
        <taxon>Bacteria</taxon>
        <taxon>Pseudomonadati</taxon>
        <taxon>Planctomycetota</taxon>
        <taxon>Planctomycetia</taxon>
        <taxon>Gemmatales</taxon>
        <taxon>Gemmataceae</taxon>
        <taxon>Gemmata</taxon>
    </lineage>
</organism>
<sequence>MLRVLGSKKVFCDGLTRRDLLHVGALAPLGLSLEGWSRAAAPEPANPTANGFGSAKRCVLLYLWGSPSQIDTFDPKPDAPAEVRGPLGSIQTALPGVRVGEIFPKLARQLDRVTVLRSLTHNSPIHGTAFAFTGVPTTDLPLEGNVRDPRHWPFIGSVVDYLGAKDDPRPAVPRNYWLPFPFGSKRGPSRPGPFGGFLGPAYDTVWAEFRASGTREIERDSGDPGNPKKVVADPYAGIRPTDRFESVKPDDAITLDRLNDRTSLLDQLDAARRVADSRSEDTPFDRHRAMARTVLVSSKLRDALDVQREPEKVRDRYGMTLFGQSCLAARRVLEAGGKFVTVCWDEYGLVNTGWDTHVHQTPRLKDELGPGLDTALTALLGDLEARGMLADTAVVVMSEHGRTPRVQNVAGGGRDHWAGAYSGLFAGAGFAQGRVVGKTDRIGGTVAETPFSPKDVVATLFHVLGIDPQAEIHDRVGRPYAIGGVGRVRSELLA</sequence>
<dbReference type="SUPFAM" id="SSF53649">
    <property type="entry name" value="Alkaline phosphatase-like"/>
    <property type="match status" value="1"/>
</dbReference>
<dbReference type="InterPro" id="IPR010869">
    <property type="entry name" value="DUF1501"/>
</dbReference>
<dbReference type="Proteomes" id="UP000245802">
    <property type="component" value="Chromosome"/>
</dbReference>
<accession>A0A2Z3H493</accession>
<dbReference type="AlphaFoldDB" id="A0A2Z3H493"/>
<dbReference type="EMBL" id="CP025958">
    <property type="protein sequence ID" value="AWM40588.1"/>
    <property type="molecule type" value="Genomic_DNA"/>
</dbReference>
<evidence type="ECO:0000313" key="2">
    <source>
        <dbReference type="EMBL" id="AWM40588.1"/>
    </source>
</evidence>
<dbReference type="Pfam" id="PF07394">
    <property type="entry name" value="DUF1501"/>
    <property type="match status" value="1"/>
</dbReference>
<dbReference type="OrthoDB" id="239739at2"/>
<feature type="region of interest" description="Disordered" evidence="1">
    <location>
        <begin position="215"/>
        <end position="234"/>
    </location>
</feature>
<protein>
    <submittedName>
        <fullName evidence="2">DUF1501 domain-containing protein</fullName>
    </submittedName>
</protein>
<keyword evidence="3" id="KW-1185">Reference proteome</keyword>
<name>A0A2Z3H493_9BACT</name>
<dbReference type="PANTHER" id="PTHR43737">
    <property type="entry name" value="BLL7424 PROTEIN"/>
    <property type="match status" value="1"/>
</dbReference>
<dbReference type="PANTHER" id="PTHR43737:SF1">
    <property type="entry name" value="DUF1501 DOMAIN-CONTAINING PROTEIN"/>
    <property type="match status" value="1"/>
</dbReference>
<dbReference type="Gene3D" id="3.40.720.10">
    <property type="entry name" value="Alkaline Phosphatase, subunit A"/>
    <property type="match status" value="1"/>
</dbReference>
<proteinExistence type="predicted"/>
<dbReference type="InterPro" id="IPR017850">
    <property type="entry name" value="Alkaline_phosphatase_core_sf"/>
</dbReference>
<dbReference type="PROSITE" id="PS51318">
    <property type="entry name" value="TAT"/>
    <property type="match status" value="1"/>
</dbReference>
<evidence type="ECO:0000256" key="1">
    <source>
        <dbReference type="SAM" id="MobiDB-lite"/>
    </source>
</evidence>
<dbReference type="KEGG" id="gog:C1280_28800"/>